<evidence type="ECO:0000256" key="1">
    <source>
        <dbReference type="ARBA" id="ARBA00004801"/>
    </source>
</evidence>
<dbReference type="InterPro" id="IPR011611">
    <property type="entry name" value="PfkB_dom"/>
</dbReference>
<evidence type="ECO:0000256" key="10">
    <source>
        <dbReference type="ARBA" id="ARBA00051362"/>
    </source>
</evidence>
<evidence type="ECO:0000256" key="8">
    <source>
        <dbReference type="ARBA" id="ARBA00022840"/>
    </source>
</evidence>
<gene>
    <name evidence="15" type="ORF">C0Q70_20750</name>
</gene>
<dbReference type="EC" id="2.7.1.20" evidence="3 13"/>
<evidence type="ECO:0000256" key="2">
    <source>
        <dbReference type="ARBA" id="ARBA00010688"/>
    </source>
</evidence>
<evidence type="ECO:0000256" key="5">
    <source>
        <dbReference type="ARBA" id="ARBA00022726"/>
    </source>
</evidence>
<evidence type="ECO:0000313" key="15">
    <source>
        <dbReference type="EMBL" id="PVD20253.1"/>
    </source>
</evidence>
<comment type="subunit">
    <text evidence="13">Monomer.</text>
</comment>
<comment type="catalytic activity">
    <reaction evidence="10 13">
        <text>adenosine + ATP = AMP + ADP + H(+)</text>
        <dbReference type="Rhea" id="RHEA:20824"/>
        <dbReference type="ChEBI" id="CHEBI:15378"/>
        <dbReference type="ChEBI" id="CHEBI:16335"/>
        <dbReference type="ChEBI" id="CHEBI:30616"/>
        <dbReference type="ChEBI" id="CHEBI:456215"/>
        <dbReference type="ChEBI" id="CHEBI:456216"/>
        <dbReference type="EC" id="2.7.1.20"/>
    </reaction>
</comment>
<keyword evidence="6 13" id="KW-0547">Nucleotide-binding</keyword>
<evidence type="ECO:0000259" key="14">
    <source>
        <dbReference type="Pfam" id="PF00294"/>
    </source>
</evidence>
<dbReference type="UniPathway" id="UPA00588">
    <property type="reaction ID" value="UER00659"/>
</dbReference>
<comment type="cofactor">
    <cofactor evidence="13">
        <name>Mg(2+)</name>
        <dbReference type="ChEBI" id="CHEBI:18420"/>
    </cofactor>
    <text evidence="13">Binds 3 Mg(2+) ions per subunit.</text>
</comment>
<comment type="similarity">
    <text evidence="2 13">Belongs to the carbohydrate kinase PfkB family.</text>
</comment>
<dbReference type="GO" id="GO:0005829">
    <property type="term" value="C:cytosol"/>
    <property type="evidence" value="ECO:0007669"/>
    <property type="project" value="TreeGrafter"/>
</dbReference>
<dbReference type="InterPro" id="IPR029056">
    <property type="entry name" value="Ribokinase-like"/>
</dbReference>
<dbReference type="Gene3D" id="3.30.1110.10">
    <property type="match status" value="1"/>
</dbReference>
<keyword evidence="5 13" id="KW-0660">Purine salvage</keyword>
<dbReference type="Pfam" id="PF00294">
    <property type="entry name" value="PfkB"/>
    <property type="match status" value="1"/>
</dbReference>
<comment type="pathway">
    <text evidence="1 13">Purine metabolism; AMP biosynthesis via salvage pathway; AMP from adenosine: step 1/1.</text>
</comment>
<dbReference type="CDD" id="cd01168">
    <property type="entry name" value="adenosine_kinase"/>
    <property type="match status" value="1"/>
</dbReference>
<dbReference type="Proteomes" id="UP000245119">
    <property type="component" value="Linkage Group LG13"/>
</dbReference>
<dbReference type="PANTHER" id="PTHR45769:SF3">
    <property type="entry name" value="ADENOSINE KINASE"/>
    <property type="match status" value="1"/>
</dbReference>
<organism evidence="15 16">
    <name type="scientific">Pomacea canaliculata</name>
    <name type="common">Golden apple snail</name>
    <dbReference type="NCBI Taxonomy" id="400727"/>
    <lineage>
        <taxon>Eukaryota</taxon>
        <taxon>Metazoa</taxon>
        <taxon>Spiralia</taxon>
        <taxon>Lophotrochozoa</taxon>
        <taxon>Mollusca</taxon>
        <taxon>Gastropoda</taxon>
        <taxon>Caenogastropoda</taxon>
        <taxon>Architaenioglossa</taxon>
        <taxon>Ampullarioidea</taxon>
        <taxon>Ampullariidae</taxon>
        <taxon>Pomacea</taxon>
    </lineage>
</organism>
<protein>
    <recommendedName>
        <fullName evidence="11 13">Adenosine kinase</fullName>
        <shortName evidence="13">AK</shortName>
        <ecNumber evidence="3 13">2.7.1.20</ecNumber>
    </recommendedName>
    <alternativeName>
        <fullName evidence="13">Adenosine 5'-phosphotransferase</fullName>
    </alternativeName>
</protein>
<dbReference type="GO" id="GO:0044209">
    <property type="term" value="P:AMP salvage"/>
    <property type="evidence" value="ECO:0007669"/>
    <property type="project" value="UniProtKB-UniRule"/>
</dbReference>
<feature type="active site" description="Proton acceptor" evidence="12">
    <location>
        <position position="306"/>
    </location>
</feature>
<dbReference type="STRING" id="400727.A0A2T7NGF1"/>
<dbReference type="PANTHER" id="PTHR45769">
    <property type="entry name" value="ADENOSINE KINASE"/>
    <property type="match status" value="1"/>
</dbReference>
<keyword evidence="8 13" id="KW-0067">ATP-binding</keyword>
<keyword evidence="4 13" id="KW-0808">Transferase</keyword>
<name>A0A2T7NGF1_POMCA</name>
<comment type="function">
    <text evidence="13">ATP dependent phosphorylation of adenosine and other related nucleoside analogs to monophosphate derivatives.</text>
</comment>
<keyword evidence="16" id="KW-1185">Reference proteome</keyword>
<proteinExistence type="inferred from homology"/>
<keyword evidence="13" id="KW-0539">Nucleus</keyword>
<comment type="caution">
    <text evidence="15">The sequence shown here is derived from an EMBL/GenBank/DDBJ whole genome shotgun (WGS) entry which is preliminary data.</text>
</comment>
<reference evidence="15 16" key="1">
    <citation type="submission" date="2018-04" db="EMBL/GenBank/DDBJ databases">
        <title>The genome of golden apple snail Pomacea canaliculata provides insight into stress tolerance and invasive adaptation.</title>
        <authorList>
            <person name="Liu C."/>
            <person name="Liu B."/>
            <person name="Ren Y."/>
            <person name="Zhang Y."/>
            <person name="Wang H."/>
            <person name="Li S."/>
            <person name="Jiang F."/>
            <person name="Yin L."/>
            <person name="Zhang G."/>
            <person name="Qian W."/>
            <person name="Fan W."/>
        </authorList>
    </citation>
    <scope>NUCLEOTIDE SEQUENCE [LARGE SCALE GENOMIC DNA]</scope>
    <source>
        <strain evidence="15">SZHN2017</strain>
        <tissue evidence="15">Muscle</tissue>
    </source>
</reference>
<dbReference type="Gene3D" id="3.40.1190.20">
    <property type="match status" value="1"/>
</dbReference>
<dbReference type="GO" id="GO:0006166">
    <property type="term" value="P:purine ribonucleoside salvage"/>
    <property type="evidence" value="ECO:0007669"/>
    <property type="project" value="UniProtKB-KW"/>
</dbReference>
<evidence type="ECO:0000256" key="11">
    <source>
        <dbReference type="ARBA" id="ARBA00068771"/>
    </source>
</evidence>
<accession>A0A2T7NGF1</accession>
<dbReference type="GO" id="GO:0004001">
    <property type="term" value="F:adenosine kinase activity"/>
    <property type="evidence" value="ECO:0007669"/>
    <property type="project" value="UniProtKB-UniRule"/>
</dbReference>
<evidence type="ECO:0000256" key="9">
    <source>
        <dbReference type="ARBA" id="ARBA00022842"/>
    </source>
</evidence>
<dbReference type="AlphaFoldDB" id="A0A2T7NGF1"/>
<dbReference type="GO" id="GO:0005524">
    <property type="term" value="F:ATP binding"/>
    <property type="evidence" value="ECO:0007669"/>
    <property type="project" value="UniProtKB-UniRule"/>
</dbReference>
<comment type="subcellular location">
    <subcellularLocation>
        <location evidence="13">Nucleus</location>
    </subcellularLocation>
</comment>
<evidence type="ECO:0000256" key="4">
    <source>
        <dbReference type="ARBA" id="ARBA00022679"/>
    </source>
</evidence>
<evidence type="ECO:0000313" key="16">
    <source>
        <dbReference type="Proteomes" id="UP000245119"/>
    </source>
</evidence>
<feature type="domain" description="Carbohydrate kinase PfkB" evidence="14">
    <location>
        <begin position="58"/>
        <end position="345"/>
    </location>
</feature>
<dbReference type="SUPFAM" id="SSF53613">
    <property type="entry name" value="Ribokinase-like"/>
    <property type="match status" value="1"/>
</dbReference>
<evidence type="ECO:0000256" key="7">
    <source>
        <dbReference type="ARBA" id="ARBA00022777"/>
    </source>
</evidence>
<sequence>MFFSTAASHSGIGEGVLLGLGNPLLDITIYTDTIFLQRYNLKPNNAILATCEHQAMFHDMVQNYNPTYIAGGATQNSIRVAQWLLQRRHSTTFFGGVGDDYFRHILEEKAAEVGVKVCYQVHKDRRTGICGAIITGEDRSLVTELGAAELFTEEFLHQEDNWSYVEKARVCYVGGFVLPVSPKAVLSIARHCSLRQKMLVMNLHATFLAKHFADPSLGIMQYVDILFGNGDEAAEFSSRAGFNTTDIKEIALKTAALPKANASKPRIVVFTQGKDSTIVAFGRTLREVPVTPIDHELIKDTNGCGDAFVGGFLSQLVQQRPLEECLQCGSYAARVVLQNYGCTFPPVPDYP</sequence>
<dbReference type="EMBL" id="PZQS01000013">
    <property type="protein sequence ID" value="PVD20253.1"/>
    <property type="molecule type" value="Genomic_DNA"/>
</dbReference>
<dbReference type="FunFam" id="3.40.1190.20:FF:000076">
    <property type="entry name" value="Adenosine kinase"/>
    <property type="match status" value="1"/>
</dbReference>
<evidence type="ECO:0000256" key="3">
    <source>
        <dbReference type="ARBA" id="ARBA00012119"/>
    </source>
</evidence>
<dbReference type="PRINTS" id="PR00989">
    <property type="entry name" value="ADENOKINASE"/>
</dbReference>
<dbReference type="InterPro" id="IPR001805">
    <property type="entry name" value="Adenokinase"/>
</dbReference>
<dbReference type="GO" id="GO:0006144">
    <property type="term" value="P:purine nucleobase metabolic process"/>
    <property type="evidence" value="ECO:0007669"/>
    <property type="project" value="TreeGrafter"/>
</dbReference>
<evidence type="ECO:0000256" key="12">
    <source>
        <dbReference type="PIRSR" id="PIRSR601805-1"/>
    </source>
</evidence>
<evidence type="ECO:0000256" key="13">
    <source>
        <dbReference type="RuleBase" id="RU368116"/>
    </source>
</evidence>
<keyword evidence="9 13" id="KW-0460">Magnesium</keyword>
<dbReference type="OrthoDB" id="432447at2759"/>
<keyword evidence="7 13" id="KW-0418">Kinase</keyword>
<dbReference type="GO" id="GO:0005634">
    <property type="term" value="C:nucleus"/>
    <property type="evidence" value="ECO:0007669"/>
    <property type="project" value="UniProtKB-SubCell"/>
</dbReference>
<evidence type="ECO:0000256" key="6">
    <source>
        <dbReference type="ARBA" id="ARBA00022741"/>
    </source>
</evidence>